<reference evidence="2" key="1">
    <citation type="journal article" date="2020" name="Nature">
        <title>Giant virus diversity and host interactions through global metagenomics.</title>
        <authorList>
            <person name="Schulz F."/>
            <person name="Roux S."/>
            <person name="Paez-Espino D."/>
            <person name="Jungbluth S."/>
            <person name="Walsh D.A."/>
            <person name="Denef V.J."/>
            <person name="McMahon K.D."/>
            <person name="Konstantinidis K.T."/>
            <person name="Eloe-Fadrosh E.A."/>
            <person name="Kyrpides N.C."/>
            <person name="Woyke T."/>
        </authorList>
    </citation>
    <scope>NUCLEOTIDE SEQUENCE</scope>
    <source>
        <strain evidence="2">GVMAG-M-3300017989-17</strain>
    </source>
</reference>
<evidence type="ECO:0000313" key="2">
    <source>
        <dbReference type="EMBL" id="QHS93494.1"/>
    </source>
</evidence>
<proteinExistence type="predicted"/>
<evidence type="ECO:0000256" key="1">
    <source>
        <dbReference type="SAM" id="MobiDB-lite"/>
    </source>
</evidence>
<dbReference type="EMBL" id="MN739205">
    <property type="protein sequence ID" value="QHS93494.1"/>
    <property type="molecule type" value="Genomic_DNA"/>
</dbReference>
<dbReference type="AlphaFoldDB" id="A0A6C0BPC9"/>
<accession>A0A6C0BPC9</accession>
<feature type="region of interest" description="Disordered" evidence="1">
    <location>
        <begin position="227"/>
        <end position="256"/>
    </location>
</feature>
<name>A0A6C0BPC9_9ZZZZ</name>
<sequence>MENPSSICAWNEYLKTFVNELCETFPECPDLFVLLGAVDAKISEDEYSVLETFLGEIEPHTEALTNMDENFFLNSDIDFLKKLGVKQYWTPDLEPETKQAIWQYLQTLLVMGKTIKSVPPEMLRMLENYATKITAQMDNGEIDPNSMDLQTLGMGAIQHMQGNGAAGSGTSATPEGGMFSNVFQNITPEEQAHLAQLSNTIPQNFHVPGAAPVSMAPVRNVVSQPVQNNTRGVSNPAAGSGFDQLQGQFMAPPPGK</sequence>
<organism evidence="2">
    <name type="scientific">viral metagenome</name>
    <dbReference type="NCBI Taxonomy" id="1070528"/>
    <lineage>
        <taxon>unclassified sequences</taxon>
        <taxon>metagenomes</taxon>
        <taxon>organismal metagenomes</taxon>
    </lineage>
</organism>
<protein>
    <submittedName>
        <fullName evidence="2">Uncharacterized protein</fullName>
    </submittedName>
</protein>